<dbReference type="Proteomes" id="UP000744438">
    <property type="component" value="Unassembled WGS sequence"/>
</dbReference>
<sequence>MKIAVCAGEKSGDALGYELLVDLKDNIKNLEVIGVGGPLMEGQGLKSFFPIKEISYMGLIDPLLNLRKILKLRKNFINFLKKENPDVFIGIDSPSFNSGICKALRRDTNIKTIQYVCPQFWAWRYRRVHKFNSLYHRVFSLFPFESQLLKKHGVNFSYVGHPLAKNLSVGSNEEELRKNLGIPLNKKVIAILPGSRKSEIYHHSKPLVDFINTYKKQNADVEIILALNKESDLFGELKQLSKKISVIFDSTQKVLASCNMAIVASGTATLEAAILAKPMVVIYKSNKLSNFILSNFFLKTKFISLPNILSQEKIVFELRQDQVSGKEISEKVELTLKNQEVISNKLSLIRDSLLVTDSNKFSIALREILAK</sequence>
<dbReference type="GO" id="GO:0009245">
    <property type="term" value="P:lipid A biosynthetic process"/>
    <property type="evidence" value="ECO:0007669"/>
    <property type="project" value="UniProtKB-UniRule"/>
</dbReference>
<evidence type="ECO:0000256" key="9">
    <source>
        <dbReference type="ARBA" id="ARBA00023098"/>
    </source>
</evidence>
<dbReference type="Pfam" id="PF02684">
    <property type="entry name" value="LpxB"/>
    <property type="match status" value="1"/>
</dbReference>
<evidence type="ECO:0000256" key="2">
    <source>
        <dbReference type="ARBA" id="ARBA00007868"/>
    </source>
</evidence>
<evidence type="ECO:0000256" key="6">
    <source>
        <dbReference type="ARBA" id="ARBA00022556"/>
    </source>
</evidence>
<gene>
    <name evidence="12" type="primary">lpxB</name>
    <name evidence="12" type="ORF">ISQ63_00515</name>
</gene>
<evidence type="ECO:0000256" key="4">
    <source>
        <dbReference type="ARBA" id="ARBA00020902"/>
    </source>
</evidence>
<protein>
    <recommendedName>
        <fullName evidence="4 11">Lipid-A-disaccharide synthase</fullName>
        <ecNumber evidence="3 11">2.4.1.182</ecNumber>
    </recommendedName>
</protein>
<reference evidence="12" key="1">
    <citation type="submission" date="2020-10" db="EMBL/GenBank/DDBJ databases">
        <title>Microbiome of the Black Sea water column analyzed by genome centric metagenomics.</title>
        <authorList>
            <person name="Cabello-Yeves P.J."/>
            <person name="Callieri C."/>
            <person name="Picazo A."/>
            <person name="Mehrshad M."/>
            <person name="Haro-Moreno J.M."/>
            <person name="Roda-Garcia J."/>
            <person name="Dzembekova N."/>
            <person name="Slabakova V."/>
            <person name="Slabakova N."/>
            <person name="Moncheva S."/>
            <person name="Rodriguez-Valera F."/>
        </authorList>
    </citation>
    <scope>NUCLEOTIDE SEQUENCE</scope>
    <source>
        <strain evidence="12">BS307-5m-G49</strain>
    </source>
</reference>
<evidence type="ECO:0000313" key="12">
    <source>
        <dbReference type="EMBL" id="MBL6811346.1"/>
    </source>
</evidence>
<evidence type="ECO:0000256" key="1">
    <source>
        <dbReference type="ARBA" id="ARBA00002056"/>
    </source>
</evidence>
<dbReference type="PANTHER" id="PTHR30372">
    <property type="entry name" value="LIPID-A-DISACCHARIDE SYNTHASE"/>
    <property type="match status" value="1"/>
</dbReference>
<organism evidence="12 13">
    <name type="scientific">SAR86 cluster bacterium</name>
    <dbReference type="NCBI Taxonomy" id="2030880"/>
    <lineage>
        <taxon>Bacteria</taxon>
        <taxon>Pseudomonadati</taxon>
        <taxon>Pseudomonadota</taxon>
        <taxon>Gammaproteobacteria</taxon>
        <taxon>SAR86 cluster</taxon>
    </lineage>
</organism>
<evidence type="ECO:0000313" key="13">
    <source>
        <dbReference type="Proteomes" id="UP000744438"/>
    </source>
</evidence>
<accession>A0A937I6L8</accession>
<dbReference type="InterPro" id="IPR043148">
    <property type="entry name" value="TagF_C"/>
</dbReference>
<evidence type="ECO:0000256" key="3">
    <source>
        <dbReference type="ARBA" id="ARBA00012687"/>
    </source>
</evidence>
<keyword evidence="5" id="KW-0444">Lipid biosynthesis</keyword>
<comment type="catalytic activity">
    <reaction evidence="10">
        <text>a lipid X + a UDP-2-N,3-O-bis[(3R)-3-hydroxyacyl]-alpha-D-glucosamine = a lipid A disaccharide + UDP + H(+)</text>
        <dbReference type="Rhea" id="RHEA:67828"/>
        <dbReference type="ChEBI" id="CHEBI:15378"/>
        <dbReference type="ChEBI" id="CHEBI:58223"/>
        <dbReference type="ChEBI" id="CHEBI:137748"/>
        <dbReference type="ChEBI" id="CHEBI:176338"/>
        <dbReference type="ChEBI" id="CHEBI:176343"/>
        <dbReference type="EC" id="2.4.1.182"/>
    </reaction>
</comment>
<evidence type="ECO:0000256" key="5">
    <source>
        <dbReference type="ARBA" id="ARBA00022516"/>
    </source>
</evidence>
<comment type="caution">
    <text evidence="12">The sequence shown here is derived from an EMBL/GenBank/DDBJ whole genome shotgun (WGS) entry which is preliminary data.</text>
</comment>
<keyword evidence="7 12" id="KW-0328">Glycosyltransferase</keyword>
<evidence type="ECO:0000256" key="7">
    <source>
        <dbReference type="ARBA" id="ARBA00022676"/>
    </source>
</evidence>
<evidence type="ECO:0000256" key="10">
    <source>
        <dbReference type="ARBA" id="ARBA00048975"/>
    </source>
</evidence>
<name>A0A937I6L8_9GAMM</name>
<dbReference type="EMBL" id="JADHQC010000001">
    <property type="protein sequence ID" value="MBL6811346.1"/>
    <property type="molecule type" value="Genomic_DNA"/>
</dbReference>
<dbReference type="EC" id="2.4.1.182" evidence="3 11"/>
<keyword evidence="8 12" id="KW-0808">Transferase</keyword>
<dbReference type="Gene3D" id="3.40.50.12580">
    <property type="match status" value="1"/>
</dbReference>
<dbReference type="GO" id="GO:0008915">
    <property type="term" value="F:lipid-A-disaccharide synthase activity"/>
    <property type="evidence" value="ECO:0007669"/>
    <property type="project" value="UniProtKB-UniRule"/>
</dbReference>
<comment type="similarity">
    <text evidence="2">Belongs to the LpxB family.</text>
</comment>
<dbReference type="PANTHER" id="PTHR30372:SF4">
    <property type="entry name" value="LIPID-A-DISACCHARIDE SYNTHASE, MITOCHONDRIAL-RELATED"/>
    <property type="match status" value="1"/>
</dbReference>
<evidence type="ECO:0000256" key="8">
    <source>
        <dbReference type="ARBA" id="ARBA00022679"/>
    </source>
</evidence>
<dbReference type="AlphaFoldDB" id="A0A937I6L8"/>
<dbReference type="GO" id="GO:0005543">
    <property type="term" value="F:phospholipid binding"/>
    <property type="evidence" value="ECO:0007669"/>
    <property type="project" value="TreeGrafter"/>
</dbReference>
<dbReference type="GO" id="GO:0016020">
    <property type="term" value="C:membrane"/>
    <property type="evidence" value="ECO:0007669"/>
    <property type="project" value="GOC"/>
</dbReference>
<evidence type="ECO:0000256" key="11">
    <source>
        <dbReference type="NCBIfam" id="TIGR00215"/>
    </source>
</evidence>
<keyword evidence="6" id="KW-0441">Lipid A biosynthesis</keyword>
<comment type="function">
    <text evidence="1">Condensation of UDP-2,3-diacylglucosamine and 2,3-diacylglucosamine-1-phosphate to form lipid A disaccharide, a precursor of lipid A, a phosphorylated glycolipid that anchors the lipopolysaccharide to the outer membrane of the cell.</text>
</comment>
<dbReference type="NCBIfam" id="TIGR00215">
    <property type="entry name" value="lpxB"/>
    <property type="match status" value="1"/>
</dbReference>
<proteinExistence type="inferred from homology"/>
<dbReference type="InterPro" id="IPR003835">
    <property type="entry name" value="Glyco_trans_19"/>
</dbReference>
<keyword evidence="9" id="KW-0443">Lipid metabolism</keyword>
<dbReference type="SUPFAM" id="SSF53756">
    <property type="entry name" value="UDP-Glycosyltransferase/glycogen phosphorylase"/>
    <property type="match status" value="1"/>
</dbReference>